<evidence type="ECO:0000256" key="3">
    <source>
        <dbReference type="ARBA" id="ARBA00035804"/>
    </source>
</evidence>
<dbReference type="Ensembl" id="ENSUMAT00000005502.1">
    <property type="protein sequence ID" value="ENSUMAP00000004527.1"/>
    <property type="gene ID" value="ENSUMAG00000003662.1"/>
</dbReference>
<evidence type="ECO:0000259" key="5">
    <source>
        <dbReference type="Pfam" id="PF13472"/>
    </source>
</evidence>
<dbReference type="EC" id="3.1.1.47" evidence="1"/>
<reference evidence="6" key="1">
    <citation type="submission" date="2019-03" db="UniProtKB">
        <authorList>
            <consortium name="Ensembl"/>
        </authorList>
    </citation>
    <scope>IDENTIFICATION</scope>
</reference>
<proteinExistence type="predicted"/>
<dbReference type="PANTHER" id="PTHR14209:SF19">
    <property type="entry name" value="ISOAMYL ACETATE-HYDROLYZING ESTERASE 1 HOMOLOG"/>
    <property type="match status" value="1"/>
</dbReference>
<dbReference type="InterPro" id="IPR045136">
    <property type="entry name" value="Iah1-like"/>
</dbReference>
<protein>
    <recommendedName>
        <fullName evidence="1">1-alkyl-2-acetylglycerophosphocholine esterase</fullName>
        <ecNumber evidence="1">3.1.1.47</ecNumber>
    </recommendedName>
</protein>
<comment type="catalytic activity">
    <reaction evidence="2">
        <text>1-O-hexadecyl-2-acetyl-sn-glycero-3-phosphocholine + H2O = 1-O-hexadecyl-sn-glycero-3-phosphocholine + acetate + H(+)</text>
        <dbReference type="Rhea" id="RHEA:40479"/>
        <dbReference type="ChEBI" id="CHEBI:15377"/>
        <dbReference type="ChEBI" id="CHEBI:15378"/>
        <dbReference type="ChEBI" id="CHEBI:30089"/>
        <dbReference type="ChEBI" id="CHEBI:44811"/>
        <dbReference type="ChEBI" id="CHEBI:64496"/>
    </reaction>
    <physiologicalReaction direction="left-to-right" evidence="2">
        <dbReference type="Rhea" id="RHEA:40480"/>
    </physiologicalReaction>
</comment>
<evidence type="ECO:0000313" key="6">
    <source>
        <dbReference type="Ensembl" id="ENSUMAP00000004527"/>
    </source>
</evidence>
<dbReference type="Pfam" id="PF13472">
    <property type="entry name" value="Lipase_GDSL_2"/>
    <property type="match status" value="1"/>
</dbReference>
<dbReference type="GeneTree" id="ENSGT00390000008069"/>
<dbReference type="AlphaFoldDB" id="A0A452T9V2"/>
<evidence type="ECO:0000256" key="4">
    <source>
        <dbReference type="ARBA" id="ARBA00048078"/>
    </source>
</evidence>
<evidence type="ECO:0000256" key="2">
    <source>
        <dbReference type="ARBA" id="ARBA00023721"/>
    </source>
</evidence>
<name>A0A452T9V2_URSMA</name>
<comment type="catalytic activity">
    <reaction evidence="3">
        <text>1-O-hexadecyl-2-acetyl-sn-glycero-3-phosphate + H2O = 1-O-hexadecyl-sn-glycero-3-phosphate + acetate + H(+)</text>
        <dbReference type="Rhea" id="RHEA:41704"/>
        <dbReference type="ChEBI" id="CHEBI:15377"/>
        <dbReference type="ChEBI" id="CHEBI:15378"/>
        <dbReference type="ChEBI" id="CHEBI:30089"/>
        <dbReference type="ChEBI" id="CHEBI:77580"/>
        <dbReference type="ChEBI" id="CHEBI:78385"/>
    </reaction>
    <physiologicalReaction direction="left-to-right" evidence="3">
        <dbReference type="Rhea" id="RHEA:41705"/>
    </physiologicalReaction>
</comment>
<sequence length="303" mass="32575">HFLNGIEKTQYLGHCFVRLVSLPWTWVEACWRTAEGSSISQVPEPWATRQACRFWSCPGLPLSHSGGVGAARTAHDGYSPALRRERASTAPSSSALLWLNPSELHSSAGASPHTSKFRGVGPVSLSGVPLAPLRPHSSQAAAGLSCLCTSIPHPHGSWFRNTRGPSSPSRVCRSVPVHVHKASGSAGLAQGQLPPARALSLTGSKLNRLNSVVGEYAGACVQVARDCGIDVLDLWTLMQEDTQDFSAYLSDGLHLSPKGNEFLFSHLWPLIEKKVSSLPLLLPYWRDVAEAKPELSLLGDGDH</sequence>
<dbReference type="InterPro" id="IPR013830">
    <property type="entry name" value="SGNH_hydro"/>
</dbReference>
<dbReference type="GO" id="GO:0003847">
    <property type="term" value="F:1-alkyl-2-acetylglycerophosphocholine esterase activity"/>
    <property type="evidence" value="ECO:0007669"/>
    <property type="project" value="UniProtKB-EC"/>
</dbReference>
<accession>A0A452T9V2</accession>
<dbReference type="SUPFAM" id="SSF52266">
    <property type="entry name" value="SGNH hydrolase"/>
    <property type="match status" value="1"/>
</dbReference>
<comment type="catalytic activity">
    <reaction evidence="4">
        <text>a 1-O-alkyl-2-acetyl-sn-glycero-3-phosphocholine + H2O = a 1-O-alkyl-sn-glycero-3-phosphocholine + acetate + H(+)</text>
        <dbReference type="Rhea" id="RHEA:17777"/>
        <dbReference type="ChEBI" id="CHEBI:15377"/>
        <dbReference type="ChEBI" id="CHEBI:15378"/>
        <dbReference type="ChEBI" id="CHEBI:30089"/>
        <dbReference type="ChEBI" id="CHEBI:30909"/>
        <dbReference type="ChEBI" id="CHEBI:36707"/>
        <dbReference type="EC" id="3.1.1.47"/>
    </reaction>
    <physiologicalReaction direction="left-to-right" evidence="4">
        <dbReference type="Rhea" id="RHEA:17778"/>
    </physiologicalReaction>
</comment>
<dbReference type="PANTHER" id="PTHR14209">
    <property type="entry name" value="ISOAMYL ACETATE-HYDROLYZING ESTERASE 1"/>
    <property type="match status" value="1"/>
</dbReference>
<evidence type="ECO:0000256" key="1">
    <source>
        <dbReference type="ARBA" id="ARBA00013201"/>
    </source>
</evidence>
<dbReference type="InterPro" id="IPR036514">
    <property type="entry name" value="SGNH_hydro_sf"/>
</dbReference>
<dbReference type="Gene3D" id="3.40.50.1110">
    <property type="entry name" value="SGNH hydrolase"/>
    <property type="match status" value="1"/>
</dbReference>
<organism evidence="6">
    <name type="scientific">Ursus maritimus</name>
    <name type="common">Polar bear</name>
    <name type="synonym">Thalarctos maritimus</name>
    <dbReference type="NCBI Taxonomy" id="29073"/>
    <lineage>
        <taxon>Eukaryota</taxon>
        <taxon>Metazoa</taxon>
        <taxon>Chordata</taxon>
        <taxon>Craniata</taxon>
        <taxon>Vertebrata</taxon>
        <taxon>Euteleostomi</taxon>
        <taxon>Mammalia</taxon>
        <taxon>Eutheria</taxon>
        <taxon>Laurasiatheria</taxon>
        <taxon>Carnivora</taxon>
        <taxon>Caniformia</taxon>
        <taxon>Ursidae</taxon>
        <taxon>Ursus</taxon>
    </lineage>
</organism>
<feature type="domain" description="SGNH hydrolase-type esterase" evidence="5">
    <location>
        <begin position="193"/>
        <end position="261"/>
    </location>
</feature>